<dbReference type="InterPro" id="IPR004358">
    <property type="entry name" value="Sig_transdc_His_kin-like_C"/>
</dbReference>
<dbReference type="PANTHER" id="PTHR43047:SF72">
    <property type="entry name" value="OSMOSENSING HISTIDINE PROTEIN KINASE SLN1"/>
    <property type="match status" value="1"/>
</dbReference>
<dbReference type="Pfam" id="PF00072">
    <property type="entry name" value="Response_reg"/>
    <property type="match status" value="1"/>
</dbReference>
<sequence length="693" mass="76042">MSARTLSDSESPSFPEDLDSRAWLHSRELKARLTQQEAIAELGERGLRGASLQALFDRATQALYDFLDVDLAKVLEWHPDQERLLLKSGVGWQEGRVGLATEPDGRGSPGGYTLLADSPVHIADLASETRFSPSELLRDHAAVSGITVVIRGVQRAYGVLAAFSRKRREFSRSDVHFLQALANVLAGSIQRASTEAELRRSETTFRETFTHAGVGITIMDLDGRILEANPAYGRIVGYPPEELVKGRYSIQQLTHAEDLDKTEDALARLRAEEEPAHALEKRLLRKDGSAVWVQVTDTVLPDTQGRTKRLIGINEDITQRHAAEEALVEADRRRDVFLSMLGHELRNPLTPIATMAHFLEQSAGRVSPDRLTRAAATISRQSAHLSRIVEDLLDLNRIKTGRIVLHEKPLDLRDAARQAVESVSAIQEKKRQILEVDLPEVPLGTRGDPVRLTQVLSNLLDNAVKYTPEGGTIRLAGARQADQLLLTVSDTGQGIAREHLPHLFELFERAHPAQTSAQGLGLGLSLVRSLVEMHGGRVEASSPGAGQGSEFRVRLPAADLEERSGADSTPPASGEDRLVLLVEDNEDVAASLGFLLEGLGYRWRHAETGERAFELVRSTRPVLALIDIGLPDHSGFEVASRLREVLDGALLVALSGYPPSQFNEEATELFDAYLVKPPTLENLQQVLARIGPA</sequence>
<dbReference type="Gene3D" id="3.30.450.20">
    <property type="entry name" value="PAS domain"/>
    <property type="match status" value="1"/>
</dbReference>
<keyword evidence="5" id="KW-0418">Kinase</keyword>
<dbReference type="Pfam" id="PF02518">
    <property type="entry name" value="HATPase_c"/>
    <property type="match status" value="1"/>
</dbReference>
<dbReference type="Pfam" id="PF01590">
    <property type="entry name" value="GAF"/>
    <property type="match status" value="1"/>
</dbReference>
<dbReference type="SMART" id="SM00086">
    <property type="entry name" value="PAC"/>
    <property type="match status" value="1"/>
</dbReference>
<dbReference type="InterPro" id="IPR003661">
    <property type="entry name" value="HisK_dim/P_dom"/>
</dbReference>
<evidence type="ECO:0000256" key="2">
    <source>
        <dbReference type="ARBA" id="ARBA00012438"/>
    </source>
</evidence>
<dbReference type="EMBL" id="JBGUAW010000011">
    <property type="protein sequence ID" value="MFA9462177.1"/>
    <property type="molecule type" value="Genomic_DNA"/>
</dbReference>
<dbReference type="SMART" id="SM00388">
    <property type="entry name" value="HisKA"/>
    <property type="match status" value="1"/>
</dbReference>
<dbReference type="Gene3D" id="3.30.450.40">
    <property type="match status" value="1"/>
</dbReference>
<evidence type="ECO:0000259" key="9">
    <source>
        <dbReference type="PROSITE" id="PS50112"/>
    </source>
</evidence>
<dbReference type="PROSITE" id="PS50110">
    <property type="entry name" value="RESPONSE_REGULATORY"/>
    <property type="match status" value="1"/>
</dbReference>
<reference evidence="11 12" key="1">
    <citation type="submission" date="2024-08" db="EMBL/GenBank/DDBJ databases">
        <title>Whole-genome sequencing of halo(alkali)philic microorganisms from hypersaline lakes.</title>
        <authorList>
            <person name="Sorokin D.Y."/>
            <person name="Merkel A.Y."/>
            <person name="Messina E."/>
            <person name="Yakimov M."/>
        </authorList>
    </citation>
    <scope>NUCLEOTIDE SEQUENCE [LARGE SCALE GENOMIC DNA]</scope>
    <source>
        <strain evidence="11 12">Cl-TMA</strain>
    </source>
</reference>
<dbReference type="SMART" id="SM00448">
    <property type="entry name" value="REC"/>
    <property type="match status" value="1"/>
</dbReference>
<keyword evidence="12" id="KW-1185">Reference proteome</keyword>
<dbReference type="InterPro" id="IPR036890">
    <property type="entry name" value="HATPase_C_sf"/>
</dbReference>
<evidence type="ECO:0000313" key="12">
    <source>
        <dbReference type="Proteomes" id="UP001575181"/>
    </source>
</evidence>
<keyword evidence="11" id="KW-0067">ATP-binding</keyword>
<evidence type="ECO:0000256" key="6">
    <source>
        <dbReference type="PROSITE-ProRule" id="PRU00169"/>
    </source>
</evidence>
<dbReference type="PANTHER" id="PTHR43047">
    <property type="entry name" value="TWO-COMPONENT HISTIDINE PROTEIN KINASE"/>
    <property type="match status" value="1"/>
</dbReference>
<dbReference type="CDD" id="cd00130">
    <property type="entry name" value="PAS"/>
    <property type="match status" value="1"/>
</dbReference>
<dbReference type="SUPFAM" id="SSF55874">
    <property type="entry name" value="ATPase domain of HSP90 chaperone/DNA topoisomerase II/histidine kinase"/>
    <property type="match status" value="1"/>
</dbReference>
<dbReference type="InterPro" id="IPR003594">
    <property type="entry name" value="HATPase_dom"/>
</dbReference>
<keyword evidence="3 6" id="KW-0597">Phosphoprotein</keyword>
<evidence type="ECO:0000256" key="3">
    <source>
        <dbReference type="ARBA" id="ARBA00022553"/>
    </source>
</evidence>
<dbReference type="InterPro" id="IPR013655">
    <property type="entry name" value="PAS_fold_3"/>
</dbReference>
<gene>
    <name evidence="11" type="ORF">ACERLL_15265</name>
</gene>
<accession>A0ABV4TXX3</accession>
<comment type="catalytic activity">
    <reaction evidence="1">
        <text>ATP + protein L-histidine = ADP + protein N-phospho-L-histidine.</text>
        <dbReference type="EC" id="2.7.13.3"/>
    </reaction>
</comment>
<organism evidence="11 12">
    <name type="scientific">Thiohalorhabdus methylotrophus</name>
    <dbReference type="NCBI Taxonomy" id="3242694"/>
    <lineage>
        <taxon>Bacteria</taxon>
        <taxon>Pseudomonadati</taxon>
        <taxon>Pseudomonadota</taxon>
        <taxon>Gammaproteobacteria</taxon>
        <taxon>Thiohalorhabdales</taxon>
        <taxon>Thiohalorhabdaceae</taxon>
        <taxon>Thiohalorhabdus</taxon>
    </lineage>
</organism>
<evidence type="ECO:0000313" key="11">
    <source>
        <dbReference type="EMBL" id="MFA9462177.1"/>
    </source>
</evidence>
<dbReference type="SUPFAM" id="SSF47384">
    <property type="entry name" value="Homodimeric domain of signal transducing histidine kinase"/>
    <property type="match status" value="1"/>
</dbReference>
<dbReference type="SUPFAM" id="SSF55781">
    <property type="entry name" value="GAF domain-like"/>
    <property type="match status" value="1"/>
</dbReference>
<dbReference type="GO" id="GO:0005524">
    <property type="term" value="F:ATP binding"/>
    <property type="evidence" value="ECO:0007669"/>
    <property type="project" value="UniProtKB-KW"/>
</dbReference>
<dbReference type="InterPro" id="IPR001610">
    <property type="entry name" value="PAC"/>
</dbReference>
<keyword evidence="11" id="KW-0547">Nucleotide-binding</keyword>
<name>A0ABV4TXX3_9GAMM</name>
<dbReference type="PROSITE" id="PS50113">
    <property type="entry name" value="PAC"/>
    <property type="match status" value="1"/>
</dbReference>
<dbReference type="InterPro" id="IPR035965">
    <property type="entry name" value="PAS-like_dom_sf"/>
</dbReference>
<dbReference type="PROSITE" id="PS50112">
    <property type="entry name" value="PAS"/>
    <property type="match status" value="1"/>
</dbReference>
<evidence type="ECO:0000256" key="4">
    <source>
        <dbReference type="ARBA" id="ARBA00022679"/>
    </source>
</evidence>
<dbReference type="InterPro" id="IPR000700">
    <property type="entry name" value="PAS-assoc_C"/>
</dbReference>
<dbReference type="SUPFAM" id="SSF52172">
    <property type="entry name" value="CheY-like"/>
    <property type="match status" value="1"/>
</dbReference>
<comment type="caution">
    <text evidence="11">The sequence shown here is derived from an EMBL/GenBank/DDBJ whole genome shotgun (WGS) entry which is preliminary data.</text>
</comment>
<dbReference type="Gene3D" id="3.40.50.2300">
    <property type="match status" value="1"/>
</dbReference>
<dbReference type="InterPro" id="IPR001789">
    <property type="entry name" value="Sig_transdc_resp-reg_receiver"/>
</dbReference>
<evidence type="ECO:0000256" key="1">
    <source>
        <dbReference type="ARBA" id="ARBA00000085"/>
    </source>
</evidence>
<dbReference type="Gene3D" id="3.30.565.10">
    <property type="entry name" value="Histidine kinase-like ATPase, C-terminal domain"/>
    <property type="match status" value="1"/>
</dbReference>
<dbReference type="CDD" id="cd00075">
    <property type="entry name" value="HATPase"/>
    <property type="match status" value="1"/>
</dbReference>
<dbReference type="InterPro" id="IPR005467">
    <property type="entry name" value="His_kinase_dom"/>
</dbReference>
<dbReference type="SMART" id="SM00091">
    <property type="entry name" value="PAS"/>
    <property type="match status" value="1"/>
</dbReference>
<feature type="modified residue" description="4-aspartylphosphate" evidence="6">
    <location>
        <position position="627"/>
    </location>
</feature>
<dbReference type="NCBIfam" id="TIGR00229">
    <property type="entry name" value="sensory_box"/>
    <property type="match status" value="1"/>
</dbReference>
<dbReference type="InterPro" id="IPR011006">
    <property type="entry name" value="CheY-like_superfamily"/>
</dbReference>
<dbReference type="InterPro" id="IPR036097">
    <property type="entry name" value="HisK_dim/P_sf"/>
</dbReference>
<dbReference type="PROSITE" id="PS50109">
    <property type="entry name" value="HIS_KIN"/>
    <property type="match status" value="1"/>
</dbReference>
<dbReference type="Gene3D" id="1.10.287.130">
    <property type="match status" value="1"/>
</dbReference>
<evidence type="ECO:0000259" key="8">
    <source>
        <dbReference type="PROSITE" id="PS50110"/>
    </source>
</evidence>
<dbReference type="Pfam" id="PF00512">
    <property type="entry name" value="HisKA"/>
    <property type="match status" value="1"/>
</dbReference>
<proteinExistence type="predicted"/>
<dbReference type="RefSeq" id="WP_373656964.1">
    <property type="nucleotide sequence ID" value="NZ_JBGUAW010000011.1"/>
</dbReference>
<dbReference type="PRINTS" id="PR00344">
    <property type="entry name" value="BCTRLSENSOR"/>
</dbReference>
<dbReference type="SMART" id="SM00387">
    <property type="entry name" value="HATPase_c"/>
    <property type="match status" value="1"/>
</dbReference>
<dbReference type="InterPro" id="IPR003018">
    <property type="entry name" value="GAF"/>
</dbReference>
<evidence type="ECO:0000259" key="10">
    <source>
        <dbReference type="PROSITE" id="PS50113"/>
    </source>
</evidence>
<dbReference type="InterPro" id="IPR000014">
    <property type="entry name" value="PAS"/>
</dbReference>
<feature type="domain" description="Histidine kinase" evidence="7">
    <location>
        <begin position="340"/>
        <end position="559"/>
    </location>
</feature>
<dbReference type="EC" id="2.7.13.3" evidence="2"/>
<dbReference type="CDD" id="cd00082">
    <property type="entry name" value="HisKA"/>
    <property type="match status" value="1"/>
</dbReference>
<dbReference type="SMART" id="SM00065">
    <property type="entry name" value="GAF"/>
    <property type="match status" value="1"/>
</dbReference>
<feature type="domain" description="PAS" evidence="9">
    <location>
        <begin position="201"/>
        <end position="273"/>
    </location>
</feature>
<dbReference type="SUPFAM" id="SSF55785">
    <property type="entry name" value="PYP-like sensor domain (PAS domain)"/>
    <property type="match status" value="1"/>
</dbReference>
<evidence type="ECO:0000259" key="7">
    <source>
        <dbReference type="PROSITE" id="PS50109"/>
    </source>
</evidence>
<protein>
    <recommendedName>
        <fullName evidence="2">histidine kinase</fullName>
        <ecNumber evidence="2">2.7.13.3</ecNumber>
    </recommendedName>
</protein>
<evidence type="ECO:0000256" key="5">
    <source>
        <dbReference type="ARBA" id="ARBA00022777"/>
    </source>
</evidence>
<dbReference type="Proteomes" id="UP001575181">
    <property type="component" value="Unassembled WGS sequence"/>
</dbReference>
<keyword evidence="4" id="KW-0808">Transferase</keyword>
<feature type="domain" description="Response regulatory" evidence="8">
    <location>
        <begin position="578"/>
        <end position="691"/>
    </location>
</feature>
<dbReference type="InterPro" id="IPR029016">
    <property type="entry name" value="GAF-like_dom_sf"/>
</dbReference>
<feature type="domain" description="PAC" evidence="10">
    <location>
        <begin position="277"/>
        <end position="329"/>
    </location>
</feature>
<dbReference type="Pfam" id="PF08447">
    <property type="entry name" value="PAS_3"/>
    <property type="match status" value="1"/>
</dbReference>